<keyword evidence="2" id="KW-1185">Reference proteome</keyword>
<sequence>MLDHRHRGRCGDCASLLARTAHLPRGPDLKVSFLLGPLPRSRLQRSASAVLLRSSPGGERPPLARTSVLLLVLEPAMFHSPNPKQNGVEIGGAAAA</sequence>
<reference evidence="1 2" key="1">
    <citation type="journal article" date="2014" name="Int. J. Syst. Evol. Microbiol.">
        <title>Complete genome sequence of Corynebacterium casei LMG S-19264T (=DSM 44701T), isolated from a smear-ripened cheese.</title>
        <authorList>
            <consortium name="US DOE Joint Genome Institute (JGI-PGF)"/>
            <person name="Walter F."/>
            <person name="Albersmeier A."/>
            <person name="Kalinowski J."/>
            <person name="Ruckert C."/>
        </authorList>
    </citation>
    <scope>NUCLEOTIDE SEQUENCE [LARGE SCALE GENOMIC DNA]</scope>
    <source>
        <strain evidence="1 2">CGMCC 1.9161</strain>
    </source>
</reference>
<comment type="caution">
    <text evidence="1">The sequence shown here is derived from an EMBL/GenBank/DDBJ whole genome shotgun (WGS) entry which is preliminary data.</text>
</comment>
<proteinExistence type="predicted"/>
<evidence type="ECO:0000313" key="2">
    <source>
        <dbReference type="Proteomes" id="UP000600449"/>
    </source>
</evidence>
<dbReference type="Proteomes" id="UP000600449">
    <property type="component" value="Unassembled WGS sequence"/>
</dbReference>
<protein>
    <submittedName>
        <fullName evidence="1">Uncharacterized protein</fullName>
    </submittedName>
</protein>
<gene>
    <name evidence="1" type="ORF">GCM10011322_13670</name>
</gene>
<dbReference type="AlphaFoldDB" id="A0A917V2I0"/>
<organism evidence="1 2">
    <name type="scientific">Salinarimonas ramus</name>
    <dbReference type="NCBI Taxonomy" id="690164"/>
    <lineage>
        <taxon>Bacteria</taxon>
        <taxon>Pseudomonadati</taxon>
        <taxon>Pseudomonadota</taxon>
        <taxon>Alphaproteobacteria</taxon>
        <taxon>Hyphomicrobiales</taxon>
        <taxon>Salinarimonadaceae</taxon>
        <taxon>Salinarimonas</taxon>
    </lineage>
</organism>
<evidence type="ECO:0000313" key="1">
    <source>
        <dbReference type="EMBL" id="GGK28462.1"/>
    </source>
</evidence>
<name>A0A917V2I0_9HYPH</name>
<accession>A0A917V2I0</accession>
<dbReference type="EMBL" id="BMMF01000004">
    <property type="protein sequence ID" value="GGK28462.1"/>
    <property type="molecule type" value="Genomic_DNA"/>
</dbReference>